<sequence>MLDIKPIADDGLNSCSHFLIASVANWMKCGHELMYVDAWGFCFAPEGTIGPGIWKRGELGPRIFYGDFSEPYYLLQKLHGLEIITRDSNDVHKAYDSLSKELNNNKPVIIKMDTYYLPWLDNFHQKIHSAHAILVIGIDEDGNLVCNDTRPYFQTPVYGGILLKEYFILGFLNMYLTFNLVCTESCSLNECLNLLKKTALNMISEHSPTKGLSSMKEFGKHIECNSIQLIDLEDFDGGNGILIRGIRNIIRDRINFSNSLKYMGEKFRRNDFLELFEEFQKPIENWMNFKSILYKSYISKNTDTKRNKLAAIIEENASLEGRIARSILT</sequence>
<dbReference type="Pfam" id="PF14399">
    <property type="entry name" value="BtrH_N"/>
    <property type="match status" value="1"/>
</dbReference>
<evidence type="ECO:0000259" key="1">
    <source>
        <dbReference type="Pfam" id="PF14399"/>
    </source>
</evidence>
<feature type="domain" description="Butirosin biosynthesis protein H N-terminal" evidence="1">
    <location>
        <begin position="75"/>
        <end position="143"/>
    </location>
</feature>
<organism evidence="2 3">
    <name type="scientific">Paenibacillus pabuli</name>
    <dbReference type="NCBI Taxonomy" id="1472"/>
    <lineage>
        <taxon>Bacteria</taxon>
        <taxon>Bacillati</taxon>
        <taxon>Bacillota</taxon>
        <taxon>Bacilli</taxon>
        <taxon>Bacillales</taxon>
        <taxon>Paenibacillaceae</taxon>
        <taxon>Paenibacillus</taxon>
    </lineage>
</organism>
<evidence type="ECO:0000313" key="2">
    <source>
        <dbReference type="EMBL" id="RAI89551.1"/>
    </source>
</evidence>
<dbReference type="InterPro" id="IPR026935">
    <property type="entry name" value="BtrH_N"/>
</dbReference>
<protein>
    <submittedName>
        <fullName evidence="2">Butirosin biosynthesis protein H-like</fullName>
    </submittedName>
</protein>
<gene>
    <name evidence="2" type="ORF">DET54_11419</name>
</gene>
<dbReference type="Proteomes" id="UP000248827">
    <property type="component" value="Unassembled WGS sequence"/>
</dbReference>
<comment type="caution">
    <text evidence="2">The sequence shown here is derived from an EMBL/GenBank/DDBJ whole genome shotgun (WGS) entry which is preliminary data.</text>
</comment>
<dbReference type="EMBL" id="QLLI01000014">
    <property type="protein sequence ID" value="RAI89551.1"/>
    <property type="molecule type" value="Genomic_DNA"/>
</dbReference>
<accession>A0ABX9BEQ5</accession>
<keyword evidence="3" id="KW-1185">Reference proteome</keyword>
<evidence type="ECO:0000313" key="3">
    <source>
        <dbReference type="Proteomes" id="UP000248827"/>
    </source>
</evidence>
<name>A0ABX9BEQ5_9BACL</name>
<dbReference type="RefSeq" id="WP_146615398.1">
    <property type="nucleotide sequence ID" value="NZ_QLLI01000014.1"/>
</dbReference>
<proteinExistence type="predicted"/>
<reference evidence="2 3" key="1">
    <citation type="submission" date="2018-06" db="EMBL/GenBank/DDBJ databases">
        <title>Freshwater and sediment microbial communities from various areas in North America, analyzing microbe dynamics in response to fracking.</title>
        <authorList>
            <person name="Lamendella R."/>
        </authorList>
    </citation>
    <scope>NUCLEOTIDE SEQUENCE [LARGE SCALE GENOMIC DNA]</scope>
    <source>
        <strain evidence="2 3">NG-13</strain>
    </source>
</reference>